<sequence length="122" mass="13018">MSASGTDVLYEVKEGVGCMTLNRPDKFNCISTGLMNGVNAAMDAFEADNTVRVVLLTGAGKTFCTGADLDEVMAARQNKDDLRNFIGHIHCMLRRFEASSLPIVVAINGLTLAGGIEIMMAC</sequence>
<organism evidence="1">
    <name type="scientific">marine metagenome</name>
    <dbReference type="NCBI Taxonomy" id="408172"/>
    <lineage>
        <taxon>unclassified sequences</taxon>
        <taxon>metagenomes</taxon>
        <taxon>ecological metagenomes</taxon>
    </lineage>
</organism>
<dbReference type="InterPro" id="IPR029045">
    <property type="entry name" value="ClpP/crotonase-like_dom_sf"/>
</dbReference>
<protein>
    <recommendedName>
        <fullName evidence="2">Enoyl-CoA hydratase</fullName>
    </recommendedName>
</protein>
<dbReference type="PANTHER" id="PTHR11941:SF54">
    <property type="entry name" value="ENOYL-COA HYDRATASE, MITOCHONDRIAL"/>
    <property type="match status" value="1"/>
</dbReference>
<evidence type="ECO:0008006" key="2">
    <source>
        <dbReference type="Google" id="ProtNLM"/>
    </source>
</evidence>
<accession>A0A382TUD6</accession>
<dbReference type="Pfam" id="PF00378">
    <property type="entry name" value="ECH_1"/>
    <property type="match status" value="1"/>
</dbReference>
<dbReference type="GO" id="GO:0003824">
    <property type="term" value="F:catalytic activity"/>
    <property type="evidence" value="ECO:0007669"/>
    <property type="project" value="UniProtKB-ARBA"/>
</dbReference>
<dbReference type="CDD" id="cd06558">
    <property type="entry name" value="crotonase-like"/>
    <property type="match status" value="1"/>
</dbReference>
<feature type="non-terminal residue" evidence="1">
    <location>
        <position position="122"/>
    </location>
</feature>
<dbReference type="EMBL" id="UINC01138968">
    <property type="protein sequence ID" value="SVD25237.1"/>
    <property type="molecule type" value="Genomic_DNA"/>
</dbReference>
<reference evidence="1" key="1">
    <citation type="submission" date="2018-05" db="EMBL/GenBank/DDBJ databases">
        <authorList>
            <person name="Lanie J.A."/>
            <person name="Ng W.-L."/>
            <person name="Kazmierczak K.M."/>
            <person name="Andrzejewski T.M."/>
            <person name="Davidsen T.M."/>
            <person name="Wayne K.J."/>
            <person name="Tettelin H."/>
            <person name="Glass J.I."/>
            <person name="Rusch D."/>
            <person name="Podicherti R."/>
            <person name="Tsui H.-C.T."/>
            <person name="Winkler M.E."/>
        </authorList>
    </citation>
    <scope>NUCLEOTIDE SEQUENCE</scope>
</reference>
<evidence type="ECO:0000313" key="1">
    <source>
        <dbReference type="EMBL" id="SVD25237.1"/>
    </source>
</evidence>
<dbReference type="SUPFAM" id="SSF52096">
    <property type="entry name" value="ClpP/crotonase"/>
    <property type="match status" value="1"/>
</dbReference>
<dbReference type="AlphaFoldDB" id="A0A382TUD6"/>
<dbReference type="Gene3D" id="3.90.226.10">
    <property type="entry name" value="2-enoyl-CoA Hydratase, Chain A, domain 1"/>
    <property type="match status" value="1"/>
</dbReference>
<dbReference type="GO" id="GO:0006635">
    <property type="term" value="P:fatty acid beta-oxidation"/>
    <property type="evidence" value="ECO:0007669"/>
    <property type="project" value="TreeGrafter"/>
</dbReference>
<gene>
    <name evidence="1" type="ORF">METZ01_LOCUS378091</name>
</gene>
<dbReference type="PANTHER" id="PTHR11941">
    <property type="entry name" value="ENOYL-COA HYDRATASE-RELATED"/>
    <property type="match status" value="1"/>
</dbReference>
<proteinExistence type="predicted"/>
<dbReference type="InterPro" id="IPR001753">
    <property type="entry name" value="Enoyl-CoA_hydra/iso"/>
</dbReference>
<name>A0A382TUD6_9ZZZZ</name>